<dbReference type="InterPro" id="IPR002634">
    <property type="entry name" value="BolA"/>
</dbReference>
<comment type="similarity">
    <text evidence="1">Belongs to the BolA/IbaG family.</text>
</comment>
<comment type="caution">
    <text evidence="2">The sequence shown here is derived from an EMBL/GenBank/DDBJ whole genome shotgun (WGS) entry which is preliminary data.</text>
</comment>
<keyword evidence="3" id="KW-1185">Reference proteome</keyword>
<reference evidence="2" key="1">
    <citation type="submission" date="2022-11" db="EMBL/GenBank/DDBJ databases">
        <title>Parathalassolutuus dongxingensis gen. nov., sp. nov., a novel member of family Oceanospirillaceae isolated from a coastal shrimp pond in Guangxi, China.</title>
        <authorList>
            <person name="Chen H."/>
        </authorList>
    </citation>
    <scope>NUCLEOTIDE SEQUENCE</scope>
    <source>
        <strain evidence="2">G-43</strain>
    </source>
</reference>
<dbReference type="InterPro" id="IPR036065">
    <property type="entry name" value="BolA-like_sf"/>
</dbReference>
<evidence type="ECO:0000313" key="3">
    <source>
        <dbReference type="Proteomes" id="UP001150830"/>
    </source>
</evidence>
<dbReference type="AlphaFoldDB" id="A0A9X3EE68"/>
<name>A0A9X3EE68_9GAMM</name>
<gene>
    <name evidence="2" type="ORF">OUO13_10205</name>
</gene>
<dbReference type="RefSeq" id="WP_283173775.1">
    <property type="nucleotide sequence ID" value="NZ_JAPNOA010000027.1"/>
</dbReference>
<dbReference type="SUPFAM" id="SSF82657">
    <property type="entry name" value="BolA-like"/>
    <property type="match status" value="1"/>
</dbReference>
<protein>
    <submittedName>
        <fullName evidence="2">BolA/IbaG family iron-sulfur metabolism protein</fullName>
    </submittedName>
</protein>
<dbReference type="Pfam" id="PF01722">
    <property type="entry name" value="BolA"/>
    <property type="match status" value="1"/>
</dbReference>
<organism evidence="2 3">
    <name type="scientific">Parathalassolituus penaei</name>
    <dbReference type="NCBI Taxonomy" id="2997323"/>
    <lineage>
        <taxon>Bacteria</taxon>
        <taxon>Pseudomonadati</taxon>
        <taxon>Pseudomonadota</taxon>
        <taxon>Gammaproteobacteria</taxon>
        <taxon>Oceanospirillales</taxon>
        <taxon>Oceanospirillaceae</taxon>
        <taxon>Parathalassolituus</taxon>
    </lineage>
</organism>
<dbReference type="EMBL" id="JAPNOA010000027">
    <property type="protein sequence ID" value="MCY0965561.1"/>
    <property type="molecule type" value="Genomic_DNA"/>
</dbReference>
<proteinExistence type="inferred from homology"/>
<dbReference type="Gene3D" id="3.30.300.90">
    <property type="entry name" value="BolA-like"/>
    <property type="match status" value="1"/>
</dbReference>
<accession>A0A9X3EE68</accession>
<evidence type="ECO:0000313" key="2">
    <source>
        <dbReference type="EMBL" id="MCY0965561.1"/>
    </source>
</evidence>
<evidence type="ECO:0000256" key="1">
    <source>
        <dbReference type="RuleBase" id="RU003860"/>
    </source>
</evidence>
<sequence>MAPSEILSLLQDRYPDIDWNVETDGYHFQVEGVGEAFAGLNAVKRQQLVYAALNPLITSGALHAVIIKTFTPAEKAGV</sequence>
<dbReference type="Proteomes" id="UP001150830">
    <property type="component" value="Unassembled WGS sequence"/>
</dbReference>